<dbReference type="GeneID" id="68917869"/>
<feature type="region of interest" description="Disordered" evidence="1">
    <location>
        <begin position="1"/>
        <end position="20"/>
    </location>
</feature>
<dbReference type="Proteomes" id="UP000008549">
    <property type="component" value="Unassembled WGS sequence"/>
</dbReference>
<reference evidence="2 3" key="1">
    <citation type="journal article" date="2003" name="PLoS Biol.">
        <title>The genome sequence of Caenorhabditis briggsae: a platform for comparative genomics.</title>
        <authorList>
            <person name="Stein L.D."/>
            <person name="Bao Z."/>
            <person name="Blasiar D."/>
            <person name="Blumenthal T."/>
            <person name="Brent M.R."/>
            <person name="Chen N."/>
            <person name="Chinwalla A."/>
            <person name="Clarke L."/>
            <person name="Clee C."/>
            <person name="Coghlan A."/>
            <person name="Coulson A."/>
            <person name="D'Eustachio P."/>
            <person name="Fitch D.H."/>
            <person name="Fulton L.A."/>
            <person name="Fulton R.E."/>
            <person name="Griffiths-Jones S."/>
            <person name="Harris T.W."/>
            <person name="Hillier L.W."/>
            <person name="Kamath R."/>
            <person name="Kuwabara P.E."/>
            <person name="Mardis E.R."/>
            <person name="Marra M.A."/>
            <person name="Miner T.L."/>
            <person name="Minx P."/>
            <person name="Mullikin J.C."/>
            <person name="Plumb R.W."/>
            <person name="Rogers J."/>
            <person name="Schein J.E."/>
            <person name="Sohrmann M."/>
            <person name="Spieth J."/>
            <person name="Stajich J.E."/>
            <person name="Wei C."/>
            <person name="Willey D."/>
            <person name="Wilson R.K."/>
            <person name="Durbin R."/>
            <person name="Waterston R.H."/>
        </authorList>
    </citation>
    <scope>NUCLEOTIDE SEQUENCE [LARGE SCALE GENOMIC DNA]</scope>
    <source>
        <strain evidence="2 3">AF16</strain>
    </source>
</reference>
<dbReference type="KEGG" id="cbr:CBG_26391"/>
<dbReference type="CTD" id="68917869"/>
<name>B6IFF0_CAEBR</name>
<dbReference type="HOGENOM" id="CLU_3299876_0_0_1"/>
<gene>
    <name evidence="2" type="ORF">CBG26391</name>
    <name evidence="2" type="ORF">CBG_26391</name>
</gene>
<proteinExistence type="predicted"/>
<reference evidence="2 3" key="2">
    <citation type="journal article" date="2011" name="PLoS Genet.">
        <title>Caenorhabditis briggsae recombinant inbred line genotypes reveal inter-strain incompatibility and the evolution of recombination.</title>
        <authorList>
            <person name="Ross J.A."/>
            <person name="Koboldt D.C."/>
            <person name="Staisch J.E."/>
            <person name="Chamberlin H.M."/>
            <person name="Gupta B.P."/>
            <person name="Miller R.D."/>
            <person name="Baird S.E."/>
            <person name="Haag E.S."/>
        </authorList>
    </citation>
    <scope>NUCLEOTIDE SEQUENCE [LARGE SCALE GENOMIC DNA]</scope>
    <source>
        <strain evidence="2 3">AF16</strain>
    </source>
</reference>
<dbReference type="AlphaFoldDB" id="B6IFF0"/>
<organism evidence="2 3">
    <name type="scientific">Caenorhabditis briggsae</name>
    <dbReference type="NCBI Taxonomy" id="6238"/>
    <lineage>
        <taxon>Eukaryota</taxon>
        <taxon>Metazoa</taxon>
        <taxon>Ecdysozoa</taxon>
        <taxon>Nematoda</taxon>
        <taxon>Chromadorea</taxon>
        <taxon>Rhabditida</taxon>
        <taxon>Rhabditina</taxon>
        <taxon>Rhabditomorpha</taxon>
        <taxon>Rhabditoidea</taxon>
        <taxon>Rhabditidae</taxon>
        <taxon>Peloderinae</taxon>
        <taxon>Caenorhabditis</taxon>
    </lineage>
</organism>
<dbReference type="RefSeq" id="XP_045098201.1">
    <property type="nucleotide sequence ID" value="XM_045235731.1"/>
</dbReference>
<accession>B6IFF0</accession>
<keyword evidence="3" id="KW-1185">Reference proteome</keyword>
<dbReference type="InParanoid" id="B6IFF0"/>
<protein>
    <submittedName>
        <fullName evidence="2">Protein CBG26391</fullName>
    </submittedName>
</protein>
<dbReference type="EMBL" id="HE601244">
    <property type="protein sequence ID" value="CAR98630.1"/>
    <property type="molecule type" value="Genomic_DNA"/>
</dbReference>
<evidence type="ECO:0000313" key="2">
    <source>
        <dbReference type="EMBL" id="CAR98630.1"/>
    </source>
</evidence>
<evidence type="ECO:0000256" key="1">
    <source>
        <dbReference type="SAM" id="MobiDB-lite"/>
    </source>
</evidence>
<evidence type="ECO:0000313" key="3">
    <source>
        <dbReference type="Proteomes" id="UP000008549"/>
    </source>
</evidence>
<sequence length="40" mass="4739">MIRNLTAELQTPENSQNDRKSSEKYMLYLIDLYCMGNINK</sequence>